<evidence type="ECO:0000313" key="3">
    <source>
        <dbReference type="EMBL" id="VDP24482.1"/>
    </source>
</evidence>
<organism evidence="3 4">
    <name type="scientific">Echinostoma caproni</name>
    <dbReference type="NCBI Taxonomy" id="27848"/>
    <lineage>
        <taxon>Eukaryota</taxon>
        <taxon>Metazoa</taxon>
        <taxon>Spiralia</taxon>
        <taxon>Lophotrochozoa</taxon>
        <taxon>Platyhelminthes</taxon>
        <taxon>Trematoda</taxon>
        <taxon>Digenea</taxon>
        <taxon>Plagiorchiida</taxon>
        <taxon>Echinostomata</taxon>
        <taxon>Echinostomatoidea</taxon>
        <taxon>Echinostomatidae</taxon>
        <taxon>Echinostoma</taxon>
    </lineage>
</organism>
<feature type="region of interest" description="Disordered" evidence="1">
    <location>
        <begin position="32"/>
        <end position="58"/>
    </location>
</feature>
<feature type="transmembrane region" description="Helical" evidence="2">
    <location>
        <begin position="185"/>
        <end position="203"/>
    </location>
</feature>
<name>A0A3P8BEQ6_9TREM</name>
<protein>
    <submittedName>
        <fullName evidence="3">Uncharacterized protein</fullName>
    </submittedName>
</protein>
<gene>
    <name evidence="3" type="ORF">ECPE_LOCUS574</name>
</gene>
<dbReference type="EMBL" id="UZAN01002068">
    <property type="protein sequence ID" value="VDP24482.1"/>
    <property type="molecule type" value="Genomic_DNA"/>
</dbReference>
<keyword evidence="2" id="KW-0812">Transmembrane</keyword>
<dbReference type="Proteomes" id="UP000272942">
    <property type="component" value="Unassembled WGS sequence"/>
</dbReference>
<keyword evidence="2" id="KW-1133">Transmembrane helix</keyword>
<dbReference type="AlphaFoldDB" id="A0A3P8BEQ6"/>
<feature type="transmembrane region" description="Helical" evidence="2">
    <location>
        <begin position="155"/>
        <end position="179"/>
    </location>
</feature>
<keyword evidence="2" id="KW-0472">Membrane</keyword>
<keyword evidence="4" id="KW-1185">Reference proteome</keyword>
<reference evidence="3 4" key="1">
    <citation type="submission" date="2018-11" db="EMBL/GenBank/DDBJ databases">
        <authorList>
            <consortium name="Pathogen Informatics"/>
        </authorList>
    </citation>
    <scope>NUCLEOTIDE SEQUENCE [LARGE SCALE GENOMIC DNA]</scope>
    <source>
        <strain evidence="3 4">Egypt</strain>
    </source>
</reference>
<evidence type="ECO:0000256" key="1">
    <source>
        <dbReference type="SAM" id="MobiDB-lite"/>
    </source>
</evidence>
<proteinExistence type="predicted"/>
<accession>A0A3P8BEQ6</accession>
<evidence type="ECO:0000256" key="2">
    <source>
        <dbReference type="SAM" id="Phobius"/>
    </source>
</evidence>
<evidence type="ECO:0000313" key="4">
    <source>
        <dbReference type="Proteomes" id="UP000272942"/>
    </source>
</evidence>
<feature type="compositionally biased region" description="Polar residues" evidence="1">
    <location>
        <begin position="32"/>
        <end position="51"/>
    </location>
</feature>
<sequence>MFLLLVSQTFVDPNDYSVVRFWICGAHPYTSKDSTISDQASSPKEPLSSTQDEIDSSHAEAVPKQTFGVRVMRVAKNVAALTARLIRSDLRRRRASKQFCLDKVLMAVQTKNEDVLHLRLFQNVPCSAQGHSRTDNLRYLLPVLRCSPLGLLDRVVLLATSAVALGSLALVAPSAYLFASDPSLVFAWCLATSAGAGAAATLVRARYWKTQTTHTNWLRQLVSNRCVCVANFLKIP</sequence>